<proteinExistence type="predicted"/>
<dbReference type="KEGG" id="ark:D6B99_03400"/>
<protein>
    <submittedName>
        <fullName evidence="1">Uncharacterized protein</fullName>
    </submittedName>
</protein>
<dbReference type="AlphaFoldDB" id="A0A386HM99"/>
<sequence>MAVQDNFGGRYCGSQIIKKNRIIKIPKSVCAKCASNKFHERSRLVMDYKTSIPYYGTKSTYSQATMLLSTVRSSKGINITDFQEYLSLSISTNAGYRTGICTCLINNSYFVI</sequence>
<gene>
    <name evidence="1" type="ORF">D6B99_03400</name>
</gene>
<name>A0A386HM99_9BACT</name>
<accession>A0A386HM99</accession>
<evidence type="ECO:0000313" key="2">
    <source>
        <dbReference type="Proteomes" id="UP000266118"/>
    </source>
</evidence>
<evidence type="ECO:0000313" key="1">
    <source>
        <dbReference type="EMBL" id="AYD46746.1"/>
    </source>
</evidence>
<keyword evidence="2" id="KW-1185">Reference proteome</keyword>
<dbReference type="EMBL" id="CP032489">
    <property type="protein sequence ID" value="AYD46746.1"/>
    <property type="molecule type" value="Genomic_DNA"/>
</dbReference>
<organism evidence="1 2">
    <name type="scientific">Arachidicoccus soli</name>
    <dbReference type="NCBI Taxonomy" id="2341117"/>
    <lineage>
        <taxon>Bacteria</taxon>
        <taxon>Pseudomonadati</taxon>
        <taxon>Bacteroidota</taxon>
        <taxon>Chitinophagia</taxon>
        <taxon>Chitinophagales</taxon>
        <taxon>Chitinophagaceae</taxon>
        <taxon>Arachidicoccus</taxon>
    </lineage>
</organism>
<dbReference type="Proteomes" id="UP000266118">
    <property type="component" value="Chromosome"/>
</dbReference>
<reference evidence="1 2" key="1">
    <citation type="submission" date="2018-09" db="EMBL/GenBank/DDBJ databases">
        <title>Arachidicoccus sp. nov., a bacterium isolated from soil.</title>
        <authorList>
            <person name="Weon H.-Y."/>
            <person name="Kwon S.-W."/>
            <person name="Lee S.A."/>
        </authorList>
    </citation>
    <scope>NUCLEOTIDE SEQUENCE [LARGE SCALE GENOMIC DNA]</scope>
    <source>
        <strain evidence="1 2">KIS59-12</strain>
    </source>
</reference>